<name>A0ABD0K1H3_9CAEN</name>
<reference evidence="1 2" key="1">
    <citation type="journal article" date="2023" name="Sci. Data">
        <title>Genome assembly of the Korean intertidal mud-creeper Batillaria attramentaria.</title>
        <authorList>
            <person name="Patra A.K."/>
            <person name="Ho P.T."/>
            <person name="Jun S."/>
            <person name="Lee S.J."/>
            <person name="Kim Y."/>
            <person name="Won Y.J."/>
        </authorList>
    </citation>
    <scope>NUCLEOTIDE SEQUENCE [LARGE SCALE GENOMIC DNA]</scope>
    <source>
        <strain evidence="1">Wonlab-2016</strain>
    </source>
</reference>
<proteinExistence type="predicted"/>
<dbReference type="EMBL" id="JACVVK020000276">
    <property type="protein sequence ID" value="KAK7480703.1"/>
    <property type="molecule type" value="Genomic_DNA"/>
</dbReference>
<evidence type="ECO:0000313" key="1">
    <source>
        <dbReference type="EMBL" id="KAK7480703.1"/>
    </source>
</evidence>
<comment type="caution">
    <text evidence="1">The sequence shown here is derived from an EMBL/GenBank/DDBJ whole genome shotgun (WGS) entry which is preliminary data.</text>
</comment>
<keyword evidence="2" id="KW-1185">Reference proteome</keyword>
<evidence type="ECO:0000313" key="2">
    <source>
        <dbReference type="Proteomes" id="UP001519460"/>
    </source>
</evidence>
<feature type="non-terminal residue" evidence="1">
    <location>
        <position position="1"/>
    </location>
</feature>
<protein>
    <submittedName>
        <fullName evidence="1">Uncharacterized protein</fullName>
    </submittedName>
</protein>
<dbReference type="Proteomes" id="UP001519460">
    <property type="component" value="Unassembled WGS sequence"/>
</dbReference>
<sequence>YHHCGNKKVFGGTGYVHRSSLTFSDSGCCCHKLEAPRTSKPDVIDRMFSPCRACRPVLTHSRPTSANKVIAAASHHFFNERGKLPPY</sequence>
<gene>
    <name evidence="1" type="ORF">BaRGS_00028071</name>
</gene>
<dbReference type="AlphaFoldDB" id="A0ABD0K1H3"/>
<accession>A0ABD0K1H3</accession>
<organism evidence="1 2">
    <name type="scientific">Batillaria attramentaria</name>
    <dbReference type="NCBI Taxonomy" id="370345"/>
    <lineage>
        <taxon>Eukaryota</taxon>
        <taxon>Metazoa</taxon>
        <taxon>Spiralia</taxon>
        <taxon>Lophotrochozoa</taxon>
        <taxon>Mollusca</taxon>
        <taxon>Gastropoda</taxon>
        <taxon>Caenogastropoda</taxon>
        <taxon>Sorbeoconcha</taxon>
        <taxon>Cerithioidea</taxon>
        <taxon>Batillariidae</taxon>
        <taxon>Batillaria</taxon>
    </lineage>
</organism>